<dbReference type="PANTHER" id="PTHR20837:SF0">
    <property type="entry name" value="COILED-COIL AND C2 DOMAIN-CONTAINING PROTEIN 2A"/>
    <property type="match status" value="1"/>
</dbReference>
<dbReference type="GO" id="GO:0035869">
    <property type="term" value="C:ciliary transition zone"/>
    <property type="evidence" value="ECO:0007669"/>
    <property type="project" value="TreeGrafter"/>
</dbReference>
<dbReference type="GO" id="GO:1905515">
    <property type="term" value="P:non-motile cilium assembly"/>
    <property type="evidence" value="ECO:0007669"/>
    <property type="project" value="TreeGrafter"/>
</dbReference>
<dbReference type="Pfam" id="PF15625">
    <property type="entry name" value="CC2D2AN-C2"/>
    <property type="match status" value="1"/>
</dbReference>
<evidence type="ECO:0000259" key="1">
    <source>
        <dbReference type="SMART" id="SM00239"/>
    </source>
</evidence>
<reference evidence="2" key="1">
    <citation type="submission" date="2022-01" db="EMBL/GenBank/DDBJ databases">
        <authorList>
            <person name="King R."/>
        </authorList>
    </citation>
    <scope>NUCLEOTIDE SEQUENCE</scope>
</reference>
<protein>
    <recommendedName>
        <fullName evidence="1">C2 domain-containing protein</fullName>
    </recommendedName>
</protein>
<gene>
    <name evidence="2" type="ORF">PHAECO_LOCUS1365</name>
</gene>
<proteinExistence type="predicted"/>
<dbReference type="OrthoDB" id="2162143at2759"/>
<dbReference type="Pfam" id="PF00168">
    <property type="entry name" value="C2"/>
    <property type="match status" value="1"/>
</dbReference>
<dbReference type="PANTHER" id="PTHR20837">
    <property type="entry name" value="CENTROSOMAL PROTEIN-RELATED"/>
    <property type="match status" value="1"/>
</dbReference>
<dbReference type="SMART" id="SM00239">
    <property type="entry name" value="C2"/>
    <property type="match status" value="1"/>
</dbReference>
<feature type="domain" description="C2" evidence="1">
    <location>
        <begin position="343"/>
        <end position="464"/>
    </location>
</feature>
<name>A0A9N9X079_PHACE</name>
<reference evidence="2" key="2">
    <citation type="submission" date="2022-10" db="EMBL/GenBank/DDBJ databases">
        <authorList>
            <consortium name="ENA_rothamsted_submissions"/>
            <consortium name="culmorum"/>
            <person name="King R."/>
        </authorList>
    </citation>
    <scope>NUCLEOTIDE SEQUENCE</scope>
</reference>
<sequence length="733" mass="85411">KFLTLNEDFSVEVDETFCLQLNQVPTYLQLEIYEQPKSLLKKKIAEVSINMPSAKSNKKLHRKYFEKNEIVHYKHEGVGSGTNLKTAMEKFGVKLADDMNLELKTAGYLEYSIEWEKTAKKEENTEMKTRMNFLNEIMDKNFVVDGSKLKELLDSSDWEISTKEDMMAHTDGKHFRLNPHQDSLTFCNIREIEENVRLKILQLRDQKEIEFDGIPIPNRVKEIPFNVLADYKRRKMTEERGLNFEEFDEEDVEVQRRFGRKFLKQIYIRTFQLCKNTENNLDYESVIDERYMIYFHLMVKTLLRNILNWFRWRPKINKPLPILEKKIDDGVQENSSKTTNKFLIYLKIISAKNLPSRLKTTFNETESVENEVQPLVKVGYKNLTATTTTNTGSNPTWNEILTIPLESTNTDYLNPNSLHGNISVNIFDESDIEIKKLNKKCVNWLGGFNISVSAICSSSTMNGFFQIKLPHILLGYKMEGDKQKSNTAQKMSNGPSYHSYLEMEIYVEPKVPKLSPNMEELPCGDIPYIHDHVLRWNNKYNQSYPDRKFNALTLDAHGKTTCVTRFIKPLEPPQINQEEFDVSIEQCLRYVSLIPYTDCNQFYNCVWLSTDQLVNLMIGSITDHAIALTCYLLSLKVDVWLLLGYGIPHGNTAYVLLREHSTDTGLPMYYILDVVYGEKYNLTDEYSPLQRVFCVINSSNVWGNIQNTDNMNLTRFDLSRKSDWLPLFNDECT</sequence>
<dbReference type="InterPro" id="IPR000008">
    <property type="entry name" value="C2_dom"/>
</dbReference>
<dbReference type="InterPro" id="IPR028928">
    <property type="entry name" value="CC2D2AN-C2"/>
</dbReference>
<feature type="non-terminal residue" evidence="2">
    <location>
        <position position="733"/>
    </location>
</feature>
<evidence type="ECO:0000313" key="2">
    <source>
        <dbReference type="EMBL" id="CAG9813725.1"/>
    </source>
</evidence>
<dbReference type="InterPro" id="IPR056290">
    <property type="entry name" value="CEPT76/DRC7_peptidase-like_dom"/>
</dbReference>
<accession>A0A9N9X079</accession>
<dbReference type="AlphaFoldDB" id="A0A9N9X079"/>
<organism evidence="2 3">
    <name type="scientific">Phaedon cochleariae</name>
    <name type="common">Mustard beetle</name>
    <dbReference type="NCBI Taxonomy" id="80249"/>
    <lineage>
        <taxon>Eukaryota</taxon>
        <taxon>Metazoa</taxon>
        <taxon>Ecdysozoa</taxon>
        <taxon>Arthropoda</taxon>
        <taxon>Hexapoda</taxon>
        <taxon>Insecta</taxon>
        <taxon>Pterygota</taxon>
        <taxon>Neoptera</taxon>
        <taxon>Endopterygota</taxon>
        <taxon>Coleoptera</taxon>
        <taxon>Polyphaga</taxon>
        <taxon>Cucujiformia</taxon>
        <taxon>Chrysomeloidea</taxon>
        <taxon>Chrysomelidae</taxon>
        <taxon>Chrysomelinae</taxon>
        <taxon>Chrysomelini</taxon>
        <taxon>Phaedon</taxon>
    </lineage>
</organism>
<keyword evidence="3" id="KW-1185">Reference proteome</keyword>
<dbReference type="EMBL" id="OU896707">
    <property type="protein sequence ID" value="CAG9813725.1"/>
    <property type="molecule type" value="Genomic_DNA"/>
</dbReference>
<dbReference type="Gene3D" id="2.60.40.150">
    <property type="entry name" value="C2 domain"/>
    <property type="match status" value="1"/>
</dbReference>
<feature type="non-terminal residue" evidence="2">
    <location>
        <position position="1"/>
    </location>
</feature>
<dbReference type="Pfam" id="PF24656">
    <property type="entry name" value="CEPT76_peptidase"/>
    <property type="match status" value="1"/>
</dbReference>
<evidence type="ECO:0000313" key="3">
    <source>
        <dbReference type="Proteomes" id="UP001153737"/>
    </source>
</evidence>
<dbReference type="Proteomes" id="UP001153737">
    <property type="component" value="Chromosome 1"/>
</dbReference>
<dbReference type="InterPro" id="IPR035892">
    <property type="entry name" value="C2_domain_sf"/>
</dbReference>
<dbReference type="InterPro" id="IPR052434">
    <property type="entry name" value="Tectonic-like_complex_comp"/>
</dbReference>
<dbReference type="SUPFAM" id="SSF49562">
    <property type="entry name" value="C2 domain (Calcium/lipid-binding domain, CaLB)"/>
    <property type="match status" value="1"/>
</dbReference>
<dbReference type="GO" id="GO:1904491">
    <property type="term" value="P:protein localization to ciliary transition zone"/>
    <property type="evidence" value="ECO:0007669"/>
    <property type="project" value="TreeGrafter"/>
</dbReference>